<dbReference type="InterPro" id="IPR050583">
    <property type="entry name" value="Mycobacterial_A85_antigen"/>
</dbReference>
<dbReference type="Proteomes" id="UP000199036">
    <property type="component" value="Unassembled WGS sequence"/>
</dbReference>
<dbReference type="Gene3D" id="3.40.50.1820">
    <property type="entry name" value="alpha/beta hydrolase"/>
    <property type="match status" value="1"/>
</dbReference>
<evidence type="ECO:0000313" key="1">
    <source>
        <dbReference type="EMBL" id="SFO28010.1"/>
    </source>
</evidence>
<name>A0A1I5FW64_9FLAO</name>
<dbReference type="SUPFAM" id="SSF53474">
    <property type="entry name" value="alpha/beta-Hydrolases"/>
    <property type="match status" value="1"/>
</dbReference>
<dbReference type="PANTHER" id="PTHR48098:SF6">
    <property type="entry name" value="FERRI-BACILLIBACTIN ESTERASE BESA"/>
    <property type="match status" value="1"/>
</dbReference>
<evidence type="ECO:0008006" key="3">
    <source>
        <dbReference type="Google" id="ProtNLM"/>
    </source>
</evidence>
<dbReference type="OrthoDB" id="9784036at2"/>
<protein>
    <recommendedName>
        <fullName evidence="3">Esterase</fullName>
    </recommendedName>
</protein>
<dbReference type="EMBL" id="FOVI01000032">
    <property type="protein sequence ID" value="SFO28010.1"/>
    <property type="molecule type" value="Genomic_DNA"/>
</dbReference>
<gene>
    <name evidence="1" type="ORF">SAMN05421741_13228</name>
</gene>
<dbReference type="Pfam" id="PF00756">
    <property type="entry name" value="Esterase"/>
    <property type="match status" value="1"/>
</dbReference>
<dbReference type="PANTHER" id="PTHR48098">
    <property type="entry name" value="ENTEROCHELIN ESTERASE-RELATED"/>
    <property type="match status" value="1"/>
</dbReference>
<accession>A0A1I5FW64</accession>
<reference evidence="2" key="1">
    <citation type="submission" date="2016-10" db="EMBL/GenBank/DDBJ databases">
        <authorList>
            <person name="Varghese N."/>
            <person name="Submissions S."/>
        </authorList>
    </citation>
    <scope>NUCLEOTIDE SEQUENCE [LARGE SCALE GENOMIC DNA]</scope>
    <source>
        <strain evidence="2">DS-12</strain>
    </source>
</reference>
<sequence length="286" mass="32821">MKINSIFLILITLIISGFCSAQEKSKPLTIGKSDLLSSKILNENRTLNIYLPENYNANDTINYPVIYILDGGMEEDFLHIAGIVRFNTQDWIGRFPRSIVVGIEGNTRKRDFTFTVSNIDFIEKEGFSKSSFPQCGGSGKYMDFIEKELQPYINKTYKTDAKKTIIGESLAGLITTEILLKRPHLFDDYIIISPSLWWGEQLLLTDAETLLNKNLSKKVNVYLGVPNKEEDIKMYNESEMLQKLLKSQKNINLIFDYMPEELHSTIIHQAVYNAFKKLYPKTAYSK</sequence>
<keyword evidence="2" id="KW-1185">Reference proteome</keyword>
<dbReference type="InterPro" id="IPR029058">
    <property type="entry name" value="AB_hydrolase_fold"/>
</dbReference>
<organism evidence="1 2">
    <name type="scientific">Paenimyroides ummariense</name>
    <dbReference type="NCBI Taxonomy" id="913024"/>
    <lineage>
        <taxon>Bacteria</taxon>
        <taxon>Pseudomonadati</taxon>
        <taxon>Bacteroidota</taxon>
        <taxon>Flavobacteriia</taxon>
        <taxon>Flavobacteriales</taxon>
        <taxon>Flavobacteriaceae</taxon>
        <taxon>Paenimyroides</taxon>
    </lineage>
</organism>
<proteinExistence type="predicted"/>
<evidence type="ECO:0000313" key="2">
    <source>
        <dbReference type="Proteomes" id="UP000199036"/>
    </source>
</evidence>
<dbReference type="InterPro" id="IPR000801">
    <property type="entry name" value="Esterase-like"/>
</dbReference>
<dbReference type="AlphaFoldDB" id="A0A1I5FW64"/>
<dbReference type="RefSeq" id="WP_091526046.1">
    <property type="nucleotide sequence ID" value="NZ_FOVI01000032.1"/>
</dbReference>